<feature type="region of interest" description="Disordered" evidence="1">
    <location>
        <begin position="36"/>
        <end position="162"/>
    </location>
</feature>
<organism evidence="2 3">
    <name type="scientific">Datura stramonium</name>
    <name type="common">Jimsonweed</name>
    <name type="synonym">Common thornapple</name>
    <dbReference type="NCBI Taxonomy" id="4076"/>
    <lineage>
        <taxon>Eukaryota</taxon>
        <taxon>Viridiplantae</taxon>
        <taxon>Streptophyta</taxon>
        <taxon>Embryophyta</taxon>
        <taxon>Tracheophyta</taxon>
        <taxon>Spermatophyta</taxon>
        <taxon>Magnoliopsida</taxon>
        <taxon>eudicotyledons</taxon>
        <taxon>Gunneridae</taxon>
        <taxon>Pentapetalae</taxon>
        <taxon>asterids</taxon>
        <taxon>lamiids</taxon>
        <taxon>Solanales</taxon>
        <taxon>Solanaceae</taxon>
        <taxon>Solanoideae</taxon>
        <taxon>Datureae</taxon>
        <taxon>Datura</taxon>
    </lineage>
</organism>
<sequence length="162" mass="17689">CSQLLKCASLKKRKTRMIQLKAATTTLRTSRCKKARPVFAKRRQLRDELESESSSGSEVHYNITSSDESPVRTTRAKSKAQEAATATTSSPQSDEGIDEAESDGDNLPTNNARKGNDDDAQPGEGDTNAEESSNKDSGAEESNEQGEDSGFTPEARSKRWFL</sequence>
<proteinExistence type="predicted"/>
<feature type="compositionally biased region" description="Acidic residues" evidence="1">
    <location>
        <begin position="95"/>
        <end position="104"/>
    </location>
</feature>
<name>A0ABS8TSN6_DATST</name>
<feature type="compositionally biased region" description="Polar residues" evidence="1">
    <location>
        <begin position="84"/>
        <end position="93"/>
    </location>
</feature>
<evidence type="ECO:0000313" key="3">
    <source>
        <dbReference type="Proteomes" id="UP000823775"/>
    </source>
</evidence>
<reference evidence="2 3" key="1">
    <citation type="journal article" date="2021" name="BMC Genomics">
        <title>Datura genome reveals duplications of psychoactive alkaloid biosynthetic genes and high mutation rate following tissue culture.</title>
        <authorList>
            <person name="Rajewski A."/>
            <person name="Carter-House D."/>
            <person name="Stajich J."/>
            <person name="Litt A."/>
        </authorList>
    </citation>
    <scope>NUCLEOTIDE SEQUENCE [LARGE SCALE GENOMIC DNA]</scope>
    <source>
        <strain evidence="2">AR-01</strain>
    </source>
</reference>
<evidence type="ECO:0000256" key="1">
    <source>
        <dbReference type="SAM" id="MobiDB-lite"/>
    </source>
</evidence>
<accession>A0ABS8TSN6</accession>
<evidence type="ECO:0000313" key="2">
    <source>
        <dbReference type="EMBL" id="MCD7473610.1"/>
    </source>
</evidence>
<protein>
    <submittedName>
        <fullName evidence="2">Uncharacterized protein</fullName>
    </submittedName>
</protein>
<gene>
    <name evidence="2" type="ORF">HAX54_015558</name>
</gene>
<feature type="compositionally biased region" description="Polar residues" evidence="1">
    <location>
        <begin position="62"/>
        <end position="72"/>
    </location>
</feature>
<dbReference type="Proteomes" id="UP000823775">
    <property type="component" value="Unassembled WGS sequence"/>
</dbReference>
<dbReference type="EMBL" id="JACEIK010001997">
    <property type="protein sequence ID" value="MCD7473610.1"/>
    <property type="molecule type" value="Genomic_DNA"/>
</dbReference>
<keyword evidence="3" id="KW-1185">Reference proteome</keyword>
<comment type="caution">
    <text evidence="2">The sequence shown here is derived from an EMBL/GenBank/DDBJ whole genome shotgun (WGS) entry which is preliminary data.</text>
</comment>
<feature type="non-terminal residue" evidence="2">
    <location>
        <position position="1"/>
    </location>
</feature>